<dbReference type="EMBL" id="CAMPGE010023784">
    <property type="protein sequence ID" value="CAI2381681.1"/>
    <property type="molecule type" value="Genomic_DNA"/>
</dbReference>
<keyword evidence="3" id="KW-1185">Reference proteome</keyword>
<proteinExistence type="predicted"/>
<protein>
    <submittedName>
        <fullName evidence="2">Uncharacterized protein</fullName>
    </submittedName>
</protein>
<evidence type="ECO:0000256" key="1">
    <source>
        <dbReference type="SAM" id="MobiDB-lite"/>
    </source>
</evidence>
<gene>
    <name evidence="2" type="ORF">ECRASSUSDP1_LOCUS23139</name>
</gene>
<dbReference type="Proteomes" id="UP001295684">
    <property type="component" value="Unassembled WGS sequence"/>
</dbReference>
<feature type="region of interest" description="Disordered" evidence="1">
    <location>
        <begin position="1"/>
        <end position="34"/>
    </location>
</feature>
<accession>A0AAD2D6T6</accession>
<comment type="caution">
    <text evidence="2">The sequence shown here is derived from an EMBL/GenBank/DDBJ whole genome shotgun (WGS) entry which is preliminary data.</text>
</comment>
<sequence length="142" mass="16325">MEKRGYSTSGYLSSDTETKLRAPMRAKKANSSKMINSKYKMKVSQDNVSKIPNISQGSKININKDTLVKVHKLDLSKLADDPRGSLSENEQIETKYQKPKKSQRLFHSSLLQRKRDQSKRQKSGPRQSEISIKSLRDERNKK</sequence>
<evidence type="ECO:0000313" key="3">
    <source>
        <dbReference type="Proteomes" id="UP001295684"/>
    </source>
</evidence>
<feature type="region of interest" description="Disordered" evidence="1">
    <location>
        <begin position="75"/>
        <end position="142"/>
    </location>
</feature>
<evidence type="ECO:0000313" key="2">
    <source>
        <dbReference type="EMBL" id="CAI2381681.1"/>
    </source>
</evidence>
<dbReference type="AlphaFoldDB" id="A0AAD2D6T6"/>
<name>A0AAD2D6T6_EUPCR</name>
<reference evidence="2" key="1">
    <citation type="submission" date="2023-07" db="EMBL/GenBank/DDBJ databases">
        <authorList>
            <consortium name="AG Swart"/>
            <person name="Singh M."/>
            <person name="Singh A."/>
            <person name="Seah K."/>
            <person name="Emmerich C."/>
        </authorList>
    </citation>
    <scope>NUCLEOTIDE SEQUENCE</scope>
    <source>
        <strain evidence="2">DP1</strain>
    </source>
</reference>
<feature type="compositionally biased region" description="Polar residues" evidence="1">
    <location>
        <begin position="1"/>
        <end position="15"/>
    </location>
</feature>
<organism evidence="2 3">
    <name type="scientific">Euplotes crassus</name>
    <dbReference type="NCBI Taxonomy" id="5936"/>
    <lineage>
        <taxon>Eukaryota</taxon>
        <taxon>Sar</taxon>
        <taxon>Alveolata</taxon>
        <taxon>Ciliophora</taxon>
        <taxon>Intramacronucleata</taxon>
        <taxon>Spirotrichea</taxon>
        <taxon>Hypotrichia</taxon>
        <taxon>Euplotida</taxon>
        <taxon>Euplotidae</taxon>
        <taxon>Moneuplotes</taxon>
    </lineage>
</organism>